<proteinExistence type="predicted"/>
<feature type="region of interest" description="Disordered" evidence="2">
    <location>
        <begin position="359"/>
        <end position="444"/>
    </location>
</feature>
<feature type="compositionally biased region" description="Polar residues" evidence="2">
    <location>
        <begin position="334"/>
        <end position="346"/>
    </location>
</feature>
<keyword evidence="4" id="KW-1185">Reference proteome</keyword>
<feature type="region of interest" description="Disordered" evidence="2">
    <location>
        <begin position="655"/>
        <end position="749"/>
    </location>
</feature>
<feature type="compositionally biased region" description="Polar residues" evidence="2">
    <location>
        <begin position="799"/>
        <end position="815"/>
    </location>
</feature>
<feature type="compositionally biased region" description="Pro residues" evidence="2">
    <location>
        <begin position="315"/>
        <end position="325"/>
    </location>
</feature>
<feature type="compositionally biased region" description="Low complexity" evidence="2">
    <location>
        <begin position="58"/>
        <end position="91"/>
    </location>
</feature>
<feature type="region of interest" description="Disordered" evidence="2">
    <location>
        <begin position="243"/>
        <end position="327"/>
    </location>
</feature>
<feature type="region of interest" description="Disordered" evidence="2">
    <location>
        <begin position="334"/>
        <end position="353"/>
    </location>
</feature>
<dbReference type="OrthoDB" id="2528184at2759"/>
<evidence type="ECO:0000256" key="1">
    <source>
        <dbReference type="SAM" id="Coils"/>
    </source>
</evidence>
<dbReference type="AlphaFoldDB" id="A0A0H2RXP5"/>
<gene>
    <name evidence="3" type="ORF">SCHPADRAFT_926618</name>
</gene>
<organism evidence="3 4">
    <name type="scientific">Schizopora paradoxa</name>
    <dbReference type="NCBI Taxonomy" id="27342"/>
    <lineage>
        <taxon>Eukaryota</taxon>
        <taxon>Fungi</taxon>
        <taxon>Dikarya</taxon>
        <taxon>Basidiomycota</taxon>
        <taxon>Agaricomycotina</taxon>
        <taxon>Agaricomycetes</taxon>
        <taxon>Hymenochaetales</taxon>
        <taxon>Schizoporaceae</taxon>
        <taxon>Schizopora</taxon>
    </lineage>
</organism>
<dbReference type="InParanoid" id="A0A0H2RXP5"/>
<evidence type="ECO:0000313" key="3">
    <source>
        <dbReference type="EMBL" id="KLO16387.1"/>
    </source>
</evidence>
<evidence type="ECO:0000313" key="4">
    <source>
        <dbReference type="Proteomes" id="UP000053477"/>
    </source>
</evidence>
<feature type="compositionally biased region" description="Polar residues" evidence="2">
    <location>
        <begin position="1057"/>
        <end position="1072"/>
    </location>
</feature>
<feature type="compositionally biased region" description="Low complexity" evidence="2">
    <location>
        <begin position="375"/>
        <end position="392"/>
    </location>
</feature>
<feature type="compositionally biased region" description="Polar residues" evidence="2">
    <location>
        <begin position="365"/>
        <end position="374"/>
    </location>
</feature>
<accession>A0A0H2RXP5</accession>
<feature type="compositionally biased region" description="Acidic residues" evidence="2">
    <location>
        <begin position="707"/>
        <end position="730"/>
    </location>
</feature>
<feature type="compositionally biased region" description="Polar residues" evidence="2">
    <location>
        <begin position="34"/>
        <end position="57"/>
    </location>
</feature>
<dbReference type="EMBL" id="KQ085917">
    <property type="protein sequence ID" value="KLO16387.1"/>
    <property type="molecule type" value="Genomic_DNA"/>
</dbReference>
<keyword evidence="1" id="KW-0175">Coiled coil</keyword>
<feature type="region of interest" description="Disordered" evidence="2">
    <location>
        <begin position="474"/>
        <end position="497"/>
    </location>
</feature>
<feature type="compositionally biased region" description="Polar residues" evidence="2">
    <location>
        <begin position="731"/>
        <end position="743"/>
    </location>
</feature>
<feature type="compositionally biased region" description="Low complexity" evidence="2">
    <location>
        <begin position="770"/>
        <end position="781"/>
    </location>
</feature>
<feature type="region of interest" description="Disordered" evidence="2">
    <location>
        <begin position="764"/>
        <end position="833"/>
    </location>
</feature>
<feature type="compositionally biased region" description="Pro residues" evidence="2">
    <location>
        <begin position="782"/>
        <end position="794"/>
    </location>
</feature>
<feature type="region of interest" description="Disordered" evidence="2">
    <location>
        <begin position="941"/>
        <end position="1074"/>
    </location>
</feature>
<protein>
    <submittedName>
        <fullName evidence="3">Uncharacterized protein</fullName>
    </submittedName>
</protein>
<evidence type="ECO:0000256" key="2">
    <source>
        <dbReference type="SAM" id="MobiDB-lite"/>
    </source>
</evidence>
<name>A0A0H2RXP5_9AGAM</name>
<dbReference type="Proteomes" id="UP000053477">
    <property type="component" value="Unassembled WGS sequence"/>
</dbReference>
<feature type="compositionally biased region" description="Low complexity" evidence="2">
    <location>
        <begin position="1031"/>
        <end position="1047"/>
    </location>
</feature>
<feature type="compositionally biased region" description="Low complexity" evidence="2">
    <location>
        <begin position="484"/>
        <end position="494"/>
    </location>
</feature>
<feature type="coiled-coil region" evidence="1">
    <location>
        <begin position="504"/>
        <end position="653"/>
    </location>
</feature>
<dbReference type="STRING" id="27342.A0A0H2RXP5"/>
<sequence length="1180" mass="128926">MDFARPAPNMMREDFDDSVRKRLETFQFRRGNVSTVGMTLPSQSLPGSQRGSHVRNGSTSSSLAFSTSTNSIISTLSDSSSASDSRPMSTSGPKSRPTSHHRRRSSVSTRVESAEMMGVDVVSLPPSSSDDNVNFGDKDSIRRRALLALEGNRGFDAKVGMVEIPEFNSSKSQGSMDAFAKHAPSTSSFVTPSLSGKRDSFGKLLSTASSSKDQLHTLLEVEEEEEDEKVDSDFSIAWTPQKFSDFPSSSEGSISERSEEAASFVKDNDFDESSFSSDSPELMVTSSSPLPVRHRPTSLALRPLTLASNTSHPTLPTPSLTPSPRPLALRKLSLTPSSDSENNSFFHNDDSFGNVKHASRDSLVRSPSPQSNFFSSRTSANGSSTPSSTGSRGHAGNPFARRGRSSSQAAIFTAAGLPTPDGTPTFERRPSASSTASDESIGKDRRTASEEIFMQQSHASLLARIAELELALSHQNRSRSRPTSIMSVSSTASSEPPDELLQLVADLKLERDELNRDVDGWRQRVRDLEHSKGVMERRLDAERRENWLKGEKLGLVEVEKENLSRQLKMKESIVVNLTKKLENVDTQLRNALRERDAMHEDAETAKRQLADAHSILNAKRSTERDLAACRAALAEEEARNEELLRELERFKSFSTGNPSPYPFSGSHSTAPNRQGLGFQSVDSTSTTVDPEEHQLATKGPFTLKAVEEEECDSQEEDNGLAHYEDEEDSDTSFSGLDRSSSYDSFDEDDLPRSVTHLQFSADHTPLEMTPQVQPRSVSASPSPSPSPSPCPTPTGPVHQISTPTHVNRASLSKTWTFPRGERSPSPSQKKQDEVDRFFICLEDMDELQSAVAESNKFGDKSIFSEGLKLADNDACPPFVLPVQPSISSGMLESVTEEDESSDDFDCEEVEGGVKFVFSPPLTSKSPSSSFEQFMDDQDSDETIPFMFPQRTDDTFPSSSSSKASSVLPSSPVPSVTVSPSPVASIPATPKMKSFTPASRIPPPSPPKFSAPKTRVQPPLRKAVPTFSPRLGSTSTSASSGTQQVSSSPKVNSRLPVYTNTKSSNESQSISYRSESDKTSLKTTIMREDHFDCSSTAPSTTASRFGFNRFNSLLSSSFSWTSSPSTPLSTSSACTPRYVSRDKQLSLLKQRVEKAGHRLHMLPQQSLVGCRNCDSERVIVM</sequence>
<reference evidence="3 4" key="1">
    <citation type="submission" date="2015-04" db="EMBL/GenBank/DDBJ databases">
        <title>Complete genome sequence of Schizopora paradoxa KUC8140, a cosmopolitan wood degrader in East Asia.</title>
        <authorList>
            <consortium name="DOE Joint Genome Institute"/>
            <person name="Min B."/>
            <person name="Park H."/>
            <person name="Jang Y."/>
            <person name="Kim J.-J."/>
            <person name="Kim K.H."/>
            <person name="Pangilinan J."/>
            <person name="Lipzen A."/>
            <person name="Riley R."/>
            <person name="Grigoriev I.V."/>
            <person name="Spatafora J.W."/>
            <person name="Choi I.-G."/>
        </authorList>
    </citation>
    <scope>NUCLEOTIDE SEQUENCE [LARGE SCALE GENOMIC DNA]</scope>
    <source>
        <strain evidence="3 4">KUC8140</strain>
    </source>
</reference>
<feature type="compositionally biased region" description="Pro residues" evidence="2">
    <location>
        <begin position="999"/>
        <end position="1008"/>
    </location>
</feature>
<feature type="compositionally biased region" description="Low complexity" evidence="2">
    <location>
        <begin position="956"/>
        <end position="998"/>
    </location>
</feature>
<feature type="region of interest" description="Disordered" evidence="2">
    <location>
        <begin position="34"/>
        <end position="113"/>
    </location>
</feature>